<gene>
    <name evidence="1" type="ORF">FSB73_00335</name>
    <name evidence="2" type="ORF">FSB73_14350</name>
    <name evidence="3" type="ORF">FSB73_15650</name>
</gene>
<proteinExistence type="predicted"/>
<dbReference type="NCBIfam" id="NF033519">
    <property type="entry name" value="transpos_ISAzo13"/>
    <property type="match status" value="1"/>
</dbReference>
<evidence type="ECO:0000313" key="4">
    <source>
        <dbReference type="Proteomes" id="UP000321291"/>
    </source>
</evidence>
<evidence type="ECO:0000313" key="3">
    <source>
        <dbReference type="EMBL" id="QEC72899.1"/>
    </source>
</evidence>
<evidence type="ECO:0000313" key="2">
    <source>
        <dbReference type="EMBL" id="QEC72686.1"/>
    </source>
</evidence>
<evidence type="ECO:0000313" key="1">
    <source>
        <dbReference type="EMBL" id="QEC70386.1"/>
    </source>
</evidence>
<reference evidence="1" key="2">
    <citation type="submission" date="2019-08" db="EMBL/GenBank/DDBJ databases">
        <authorList>
            <person name="Im W.-T."/>
        </authorList>
    </citation>
    <scope>NUCLEOTIDE SEQUENCE</scope>
    <source>
        <strain evidence="1">Gsoil 809</strain>
    </source>
</reference>
<reference evidence="1 4" key="1">
    <citation type="journal article" date="2017" name="Int. J. Syst. Evol. Microbiol.">
        <title>Arachidicoccus ginsenosidivorans sp. nov., with ginsenoside-converting activity isolated from ginseng cultivating soil.</title>
        <authorList>
            <person name="Siddiqi M.Z."/>
            <person name="Aslam Z."/>
            <person name="Im W.T."/>
        </authorList>
    </citation>
    <scope>NUCLEOTIDE SEQUENCE [LARGE SCALE GENOMIC DNA]</scope>
    <source>
        <strain evidence="1 4">Gsoil 809</strain>
    </source>
</reference>
<sequence>MLKDKISKMLPHLNEKQKRIYLALEAEDLGHGGVKKVSEASSVSRKTIINGKKEIAESEANIEDEVNQESEVDIFRIRKPGGGRKSLNEIDPGLFSALETMLEPVTRGHPESVLKWTCLSTRSLSEALKKKGYSVSHTKVGEMLKEAGFSLQANSKTLEGGNHPDRNEQFMYINTKTEKYIKSGCPAISVDTKKKELVGEYKNGGKELRPKKNPRPVKVHDFGNTKAAPYGIYDIGNNQGFVNVGTSCDTSEFAVFSIEQWWKKMGKKQFPNATKILITADGGGSNSHRNKLWKTELQRLANKIKLEITVCHFPPGTSKWNKIEHKLFCHISMNWKGRPLEDYETVVQLISAVKTKGGLKVKAILDLNEYEKGITISDEELNKVKIKRHRFHPEWNYTISPNK</sequence>
<dbReference type="OrthoDB" id="8782691at2"/>
<dbReference type="KEGG" id="agi:FSB73_00335"/>
<dbReference type="Pfam" id="PF07592">
    <property type="entry name" value="DDE_Tnp_ISAZ013"/>
    <property type="match status" value="1"/>
</dbReference>
<dbReference type="Proteomes" id="UP000321291">
    <property type="component" value="Chromosome"/>
</dbReference>
<keyword evidence="4" id="KW-1185">Reference proteome</keyword>
<dbReference type="EMBL" id="CP042434">
    <property type="protein sequence ID" value="QEC72686.1"/>
    <property type="molecule type" value="Genomic_DNA"/>
</dbReference>
<dbReference type="KEGG" id="agi:FSB73_15650"/>
<dbReference type="KEGG" id="agi:FSB73_14350"/>
<accession>A0A5B8VIE6</accession>
<dbReference type="EMBL" id="CP042434">
    <property type="protein sequence ID" value="QEC72899.1"/>
    <property type="molecule type" value="Genomic_DNA"/>
</dbReference>
<name>A0A5B8VIE6_9BACT</name>
<dbReference type="EMBL" id="CP042434">
    <property type="protein sequence ID" value="QEC70386.1"/>
    <property type="molecule type" value="Genomic_DNA"/>
</dbReference>
<dbReference type="AlphaFoldDB" id="A0A5B8VIE6"/>
<dbReference type="RefSeq" id="WP_146779650.1">
    <property type="nucleotide sequence ID" value="NZ_CP042434.1"/>
</dbReference>
<protein>
    <submittedName>
        <fullName evidence="1">ISAzo13 family transposase</fullName>
    </submittedName>
</protein>
<dbReference type="InterPro" id="IPR011518">
    <property type="entry name" value="Transposase_36"/>
</dbReference>
<organism evidence="1 4">
    <name type="scientific">Arachidicoccus ginsenosidivorans</name>
    <dbReference type="NCBI Taxonomy" id="496057"/>
    <lineage>
        <taxon>Bacteria</taxon>
        <taxon>Pseudomonadati</taxon>
        <taxon>Bacteroidota</taxon>
        <taxon>Chitinophagia</taxon>
        <taxon>Chitinophagales</taxon>
        <taxon>Chitinophagaceae</taxon>
        <taxon>Arachidicoccus</taxon>
    </lineage>
</organism>